<comment type="caution">
    <text evidence="1">The sequence shown here is derived from an EMBL/GenBank/DDBJ whole genome shotgun (WGS) entry which is preliminary data.</text>
</comment>
<protein>
    <submittedName>
        <fullName evidence="1">Uncharacterized protein</fullName>
    </submittedName>
</protein>
<evidence type="ECO:0000313" key="1">
    <source>
        <dbReference type="EMBL" id="KAG5388264.1"/>
    </source>
</evidence>
<evidence type="ECO:0000313" key="2">
    <source>
        <dbReference type="Proteomes" id="UP000823674"/>
    </source>
</evidence>
<keyword evidence="2" id="KW-1185">Reference proteome</keyword>
<sequence length="121" mass="13729">MDSCRIDVSEELGRYVATELGSGSVATWRPSLVRAWSLLIDRAVCMYGSCVVTELDLSVFRSSYSNLSVDGLNTFPYPWDSLCLIQTGFGHISRHSFNQAQFVVERYSYLYFAEIWMLTSS</sequence>
<gene>
    <name evidence="1" type="primary">A08g501710.1_BraROA</name>
    <name evidence="1" type="ORF">IGI04_029805</name>
</gene>
<proteinExistence type="predicted"/>
<dbReference type="EMBL" id="JADBGQ010000007">
    <property type="protein sequence ID" value="KAG5388264.1"/>
    <property type="molecule type" value="Genomic_DNA"/>
</dbReference>
<dbReference type="Proteomes" id="UP000823674">
    <property type="component" value="Chromosome A08"/>
</dbReference>
<name>A0ABQ7LNV7_BRACM</name>
<reference evidence="1 2" key="1">
    <citation type="submission" date="2021-03" db="EMBL/GenBank/DDBJ databases">
        <authorList>
            <person name="King G.J."/>
            <person name="Bancroft I."/>
            <person name="Baten A."/>
            <person name="Bloomfield J."/>
            <person name="Borpatragohain P."/>
            <person name="He Z."/>
            <person name="Irish N."/>
            <person name="Irwin J."/>
            <person name="Liu K."/>
            <person name="Mauleon R.P."/>
            <person name="Moore J."/>
            <person name="Morris R."/>
            <person name="Ostergaard L."/>
            <person name="Wang B."/>
            <person name="Wells R."/>
        </authorList>
    </citation>
    <scope>NUCLEOTIDE SEQUENCE [LARGE SCALE GENOMIC DNA]</scope>
    <source>
        <strain evidence="1">R-o-18</strain>
        <tissue evidence="1">Leaf</tissue>
    </source>
</reference>
<organism evidence="1 2">
    <name type="scientific">Brassica rapa subsp. trilocularis</name>
    <dbReference type="NCBI Taxonomy" id="1813537"/>
    <lineage>
        <taxon>Eukaryota</taxon>
        <taxon>Viridiplantae</taxon>
        <taxon>Streptophyta</taxon>
        <taxon>Embryophyta</taxon>
        <taxon>Tracheophyta</taxon>
        <taxon>Spermatophyta</taxon>
        <taxon>Magnoliopsida</taxon>
        <taxon>eudicotyledons</taxon>
        <taxon>Gunneridae</taxon>
        <taxon>Pentapetalae</taxon>
        <taxon>rosids</taxon>
        <taxon>malvids</taxon>
        <taxon>Brassicales</taxon>
        <taxon>Brassicaceae</taxon>
        <taxon>Brassiceae</taxon>
        <taxon>Brassica</taxon>
    </lineage>
</organism>
<accession>A0ABQ7LNV7</accession>